<evidence type="ECO:0000313" key="3">
    <source>
        <dbReference type="EMBL" id="MDB8739639.1"/>
    </source>
</evidence>
<evidence type="ECO:0000313" key="2">
    <source>
        <dbReference type="EMBL" id="MCZ0667929.1"/>
    </source>
</evidence>
<name>A0A2N5NUN9_MEDGN</name>
<comment type="caution">
    <text evidence="2">The sequence shown here is derived from an EMBL/GenBank/DDBJ whole genome shotgun (WGS) entry which is preliminary data.</text>
</comment>
<dbReference type="Proteomes" id="UP001079535">
    <property type="component" value="Unassembled WGS sequence"/>
</dbReference>
<dbReference type="Proteomes" id="UP001211731">
    <property type="component" value="Unassembled WGS sequence"/>
</dbReference>
<dbReference type="RefSeq" id="WP_101884803.1">
    <property type="nucleotide sequence ID" value="NZ_CACRUU010000075.1"/>
</dbReference>
<evidence type="ECO:0000313" key="1">
    <source>
        <dbReference type="EMBL" id="MCB5495402.1"/>
    </source>
</evidence>
<sequence length="151" mass="17297">MFDVFGNFDSVEELNACAKGLLEEQDLEHLKVLAEENGIPDGIREVYEQHLSEELVDSVNAAIGKLQVELKEETDGMPAGEIVSYLSMRCFEKEILARAVRRKNRTLKECLQNIRKEAEKRVKERRGAQMVAMPDLEVFAMAEEYYLEAEK</sequence>
<dbReference type="EMBL" id="JAJBNC010000040">
    <property type="protein sequence ID" value="MCB5495402.1"/>
    <property type="molecule type" value="Genomic_DNA"/>
</dbReference>
<proteinExistence type="predicted"/>
<reference evidence="3" key="3">
    <citation type="submission" date="2023-01" db="EMBL/GenBank/DDBJ databases">
        <title>Human gut microbiome strain richness.</title>
        <authorList>
            <person name="Chen-Liaw A."/>
        </authorList>
    </citation>
    <scope>NUCLEOTIDE SEQUENCE</scope>
    <source>
        <strain evidence="3">1001217st1_A9_1001217B_191108</strain>
    </source>
</reference>
<dbReference type="Pfam" id="PF14058">
    <property type="entry name" value="PcfK"/>
    <property type="match status" value="1"/>
</dbReference>
<evidence type="ECO:0000313" key="4">
    <source>
        <dbReference type="Proteomes" id="UP001079535"/>
    </source>
</evidence>
<gene>
    <name evidence="1" type="ORF">LIQ10_16955</name>
    <name evidence="2" type="ORF">OZZ17_10285</name>
    <name evidence="3" type="ORF">PNU63_12795</name>
</gene>
<dbReference type="InterPro" id="IPR025624">
    <property type="entry name" value="PcfK"/>
</dbReference>
<organism evidence="2 4">
    <name type="scientific">Mediterraneibacter gnavus</name>
    <name type="common">Ruminococcus gnavus</name>
    <dbReference type="NCBI Taxonomy" id="33038"/>
    <lineage>
        <taxon>Bacteria</taxon>
        <taxon>Bacillati</taxon>
        <taxon>Bacillota</taxon>
        <taxon>Clostridia</taxon>
        <taxon>Lachnospirales</taxon>
        <taxon>Lachnospiraceae</taxon>
        <taxon>Mediterraneibacter</taxon>
    </lineage>
</organism>
<dbReference type="AlphaFoldDB" id="A0A2N5NUN9"/>
<reference evidence="2" key="2">
    <citation type="submission" date="2022-11" db="EMBL/GenBank/DDBJ databases">
        <title>Temperate bacteriophages infecting mucin-degrading bacterium Ruminococcus gnavus from the human gut.</title>
        <authorList>
            <person name="Buttimer C."/>
        </authorList>
    </citation>
    <scope>NUCLEOTIDE SEQUENCE</scope>
    <source>
        <strain evidence="2">CCUG 49994</strain>
    </source>
</reference>
<accession>A0A2N5NUN9</accession>
<dbReference type="Proteomes" id="UP001297422">
    <property type="component" value="Unassembled WGS sequence"/>
</dbReference>
<dbReference type="EMBL" id="JAPRAY010000013">
    <property type="protein sequence ID" value="MCZ0667929.1"/>
    <property type="molecule type" value="Genomic_DNA"/>
</dbReference>
<dbReference type="EMBL" id="JAQMLR010000014">
    <property type="protein sequence ID" value="MDB8739639.1"/>
    <property type="molecule type" value="Genomic_DNA"/>
</dbReference>
<reference evidence="1" key="1">
    <citation type="submission" date="2021-10" db="EMBL/GenBank/DDBJ databases">
        <title>Collection of gut derived symbiotic bacterial strains cultured from healthy donors.</title>
        <authorList>
            <person name="Lin H."/>
            <person name="Littmann E."/>
            <person name="Claire K."/>
            <person name="Pamer E."/>
        </authorList>
    </citation>
    <scope>NUCLEOTIDE SEQUENCE</scope>
    <source>
        <strain evidence="1">MSK.23.4</strain>
    </source>
</reference>
<protein>
    <submittedName>
        <fullName evidence="2">Cas9 inhibitor AcrIIA9 family protein</fullName>
    </submittedName>
    <submittedName>
        <fullName evidence="1">PcfK-like family protein</fullName>
    </submittedName>
</protein>